<protein>
    <submittedName>
        <fullName evidence="2">Uncharacterized protein</fullName>
    </submittedName>
</protein>
<organism evidence="2 3">
    <name type="scientific">Brassica cretica</name>
    <name type="common">Mustard</name>
    <dbReference type="NCBI Taxonomy" id="69181"/>
    <lineage>
        <taxon>Eukaryota</taxon>
        <taxon>Viridiplantae</taxon>
        <taxon>Streptophyta</taxon>
        <taxon>Embryophyta</taxon>
        <taxon>Tracheophyta</taxon>
        <taxon>Spermatophyta</taxon>
        <taxon>Magnoliopsida</taxon>
        <taxon>eudicotyledons</taxon>
        <taxon>Gunneridae</taxon>
        <taxon>Pentapetalae</taxon>
        <taxon>rosids</taxon>
        <taxon>malvids</taxon>
        <taxon>Brassicales</taxon>
        <taxon>Brassicaceae</taxon>
        <taxon>Brassiceae</taxon>
        <taxon>Brassica</taxon>
    </lineage>
</organism>
<dbReference type="EMBL" id="QGKX02001621">
    <property type="protein sequence ID" value="KAF3501313.1"/>
    <property type="molecule type" value="Genomic_DNA"/>
</dbReference>
<feature type="region of interest" description="Disordered" evidence="1">
    <location>
        <begin position="82"/>
        <end position="172"/>
    </location>
</feature>
<gene>
    <name evidence="2" type="ORF">F2Q69_00040266</name>
</gene>
<accession>A0A8S9NK20</accession>
<feature type="compositionally biased region" description="Basic and acidic residues" evidence="1">
    <location>
        <begin position="33"/>
        <end position="45"/>
    </location>
</feature>
<reference evidence="2" key="1">
    <citation type="submission" date="2019-12" db="EMBL/GenBank/DDBJ databases">
        <title>Genome sequencing and annotation of Brassica cretica.</title>
        <authorList>
            <person name="Studholme D.J."/>
            <person name="Sarris P."/>
        </authorList>
    </citation>
    <scope>NUCLEOTIDE SEQUENCE</scope>
    <source>
        <strain evidence="2">PFS-109/04</strain>
        <tissue evidence="2">Leaf</tissue>
    </source>
</reference>
<feature type="region of interest" description="Disordered" evidence="1">
    <location>
        <begin position="1"/>
        <end position="60"/>
    </location>
</feature>
<evidence type="ECO:0000313" key="3">
    <source>
        <dbReference type="Proteomes" id="UP000712600"/>
    </source>
</evidence>
<sequence>MTSRTGHRRLNKRIFATTRRESKAKPPGRRRRESPPKRHQAEVKSHAPPHHSASRKRKIEEVEARICGRGDATLCHALSIAEARRRSKEKTTPSKPNSKSRLTSLDQKTRLLQNLSPPQPGVPIEQDDSGGSSRPRAHNISARTGRERASKGKNEEKGREVPPTPASKPTPE</sequence>
<name>A0A8S9NK20_BRACR</name>
<evidence type="ECO:0000256" key="1">
    <source>
        <dbReference type="SAM" id="MobiDB-lite"/>
    </source>
</evidence>
<dbReference type="Proteomes" id="UP000712600">
    <property type="component" value="Unassembled WGS sequence"/>
</dbReference>
<evidence type="ECO:0000313" key="2">
    <source>
        <dbReference type="EMBL" id="KAF3501313.1"/>
    </source>
</evidence>
<feature type="compositionally biased region" description="Polar residues" evidence="1">
    <location>
        <begin position="93"/>
        <end position="116"/>
    </location>
</feature>
<feature type="compositionally biased region" description="Pro residues" evidence="1">
    <location>
        <begin position="162"/>
        <end position="172"/>
    </location>
</feature>
<feature type="compositionally biased region" description="Basic and acidic residues" evidence="1">
    <location>
        <begin position="144"/>
        <end position="160"/>
    </location>
</feature>
<feature type="compositionally biased region" description="Basic residues" evidence="1">
    <location>
        <begin position="47"/>
        <end position="57"/>
    </location>
</feature>
<feature type="compositionally biased region" description="Basic residues" evidence="1">
    <location>
        <begin position="1"/>
        <end position="12"/>
    </location>
</feature>
<comment type="caution">
    <text evidence="2">The sequence shown here is derived from an EMBL/GenBank/DDBJ whole genome shotgun (WGS) entry which is preliminary data.</text>
</comment>
<dbReference type="AlphaFoldDB" id="A0A8S9NK20"/>
<proteinExistence type="predicted"/>